<dbReference type="Proteomes" id="UP000654947">
    <property type="component" value="Unassembled WGS sequence"/>
</dbReference>
<feature type="domain" description="Beta-ketoacyl-[acyl-carrier-protein] synthase III C-terminal" evidence="3">
    <location>
        <begin position="58"/>
        <end position="146"/>
    </location>
</feature>
<evidence type="ECO:0000313" key="5">
    <source>
        <dbReference type="Proteomes" id="UP000654947"/>
    </source>
</evidence>
<dbReference type="GO" id="GO:0044550">
    <property type="term" value="P:secondary metabolite biosynthetic process"/>
    <property type="evidence" value="ECO:0007669"/>
    <property type="project" value="TreeGrafter"/>
</dbReference>
<dbReference type="Pfam" id="PF08541">
    <property type="entry name" value="ACP_syn_III_C"/>
    <property type="match status" value="1"/>
</dbReference>
<reference evidence="4 5" key="1">
    <citation type="journal article" date="2014" name="Int. J. Syst. Evol. Microbiol.">
        <title>Complete genome sequence of Corynebacterium casei LMG S-19264T (=DSM 44701T), isolated from a smear-ripened cheese.</title>
        <authorList>
            <consortium name="US DOE Joint Genome Institute (JGI-PGF)"/>
            <person name="Walter F."/>
            <person name="Albersmeier A."/>
            <person name="Kalinowski J."/>
            <person name="Ruckert C."/>
        </authorList>
    </citation>
    <scope>NUCLEOTIDE SEQUENCE [LARGE SCALE GENOMIC DNA]</scope>
    <source>
        <strain evidence="4 5">KCTC 19473</strain>
    </source>
</reference>
<dbReference type="Gene3D" id="3.40.47.10">
    <property type="match status" value="1"/>
</dbReference>
<dbReference type="InterPro" id="IPR013747">
    <property type="entry name" value="ACP_syn_III_C"/>
</dbReference>
<dbReference type="EMBL" id="BMXL01000046">
    <property type="protein sequence ID" value="GHD37225.1"/>
    <property type="molecule type" value="Genomic_DNA"/>
</dbReference>
<name>A0A918XLZ8_9ACTN</name>
<dbReference type="SUPFAM" id="SSF53901">
    <property type="entry name" value="Thiolase-like"/>
    <property type="match status" value="1"/>
</dbReference>
<accession>A0A918XLZ8</accession>
<dbReference type="PANTHER" id="PTHR34069:SF2">
    <property type="entry name" value="BETA-KETOACYL-[ACYL-CARRIER-PROTEIN] SYNTHASE III"/>
    <property type="match status" value="1"/>
</dbReference>
<dbReference type="GO" id="GO:0016746">
    <property type="term" value="F:acyltransferase activity"/>
    <property type="evidence" value="ECO:0007669"/>
    <property type="project" value="UniProtKB-KW"/>
</dbReference>
<evidence type="ECO:0000313" key="4">
    <source>
        <dbReference type="EMBL" id="GHD37225.1"/>
    </source>
</evidence>
<protein>
    <recommendedName>
        <fullName evidence="3">Beta-ketoacyl-[acyl-carrier-protein] synthase III C-terminal domain-containing protein</fullName>
    </recommendedName>
</protein>
<evidence type="ECO:0000256" key="2">
    <source>
        <dbReference type="ARBA" id="ARBA00023315"/>
    </source>
</evidence>
<keyword evidence="1" id="KW-0808">Transferase</keyword>
<dbReference type="PANTHER" id="PTHR34069">
    <property type="entry name" value="3-OXOACYL-[ACYL-CARRIER-PROTEIN] SYNTHASE 3"/>
    <property type="match status" value="1"/>
</dbReference>
<evidence type="ECO:0000256" key="1">
    <source>
        <dbReference type="ARBA" id="ARBA00022679"/>
    </source>
</evidence>
<proteinExistence type="predicted"/>
<evidence type="ECO:0000259" key="3">
    <source>
        <dbReference type="Pfam" id="PF08541"/>
    </source>
</evidence>
<dbReference type="AlphaFoldDB" id="A0A918XLZ8"/>
<keyword evidence="5" id="KW-1185">Reference proteome</keyword>
<sequence length="151" mass="15798">MGADGSLEGLVGVPAGGSRYPASSETVRDGSHFFKMNGRGVRDFASEKFSGIIKRTLDGTQVALEDIDLVVPHQANIKMVRMLAEESGIAADRVALTGEFTGNTAAASVAVALDEAVRSGRVNHGSHVLLVAFGAGMTWGGTLIRWEGRAL</sequence>
<organism evidence="4 5">
    <name type="scientific">Nocardiopsis kunsanensis</name>
    <dbReference type="NCBI Taxonomy" id="141693"/>
    <lineage>
        <taxon>Bacteria</taxon>
        <taxon>Bacillati</taxon>
        <taxon>Actinomycetota</taxon>
        <taxon>Actinomycetes</taxon>
        <taxon>Streptosporangiales</taxon>
        <taxon>Nocardiopsidaceae</taxon>
        <taxon>Nocardiopsis</taxon>
    </lineage>
</organism>
<gene>
    <name evidence="4" type="ORF">GCM10007147_45090</name>
</gene>
<comment type="caution">
    <text evidence="4">The sequence shown here is derived from an EMBL/GenBank/DDBJ whole genome shotgun (WGS) entry which is preliminary data.</text>
</comment>
<keyword evidence="2" id="KW-0012">Acyltransferase</keyword>
<dbReference type="InterPro" id="IPR016039">
    <property type="entry name" value="Thiolase-like"/>
</dbReference>